<comment type="caution">
    <text evidence="8">The sequence shown here is derived from an EMBL/GenBank/DDBJ whole genome shotgun (WGS) entry which is preliminary data.</text>
</comment>
<dbReference type="Proteomes" id="UP000015351">
    <property type="component" value="Unassembled WGS sequence"/>
</dbReference>
<dbReference type="GO" id="GO:0016020">
    <property type="term" value="C:membrane"/>
    <property type="evidence" value="ECO:0007669"/>
    <property type="project" value="UniProtKB-SubCell"/>
</dbReference>
<dbReference type="eggNOG" id="COG2814">
    <property type="taxonomic scope" value="Bacteria"/>
</dbReference>
<evidence type="ECO:0000256" key="1">
    <source>
        <dbReference type="ARBA" id="ARBA00004141"/>
    </source>
</evidence>
<feature type="transmembrane region" description="Helical" evidence="6">
    <location>
        <begin position="282"/>
        <end position="300"/>
    </location>
</feature>
<dbReference type="GO" id="GO:0022857">
    <property type="term" value="F:transmembrane transporter activity"/>
    <property type="evidence" value="ECO:0007669"/>
    <property type="project" value="InterPro"/>
</dbReference>
<feature type="transmembrane region" description="Helical" evidence="6">
    <location>
        <begin position="204"/>
        <end position="225"/>
    </location>
</feature>
<evidence type="ECO:0000259" key="7">
    <source>
        <dbReference type="PROSITE" id="PS50850"/>
    </source>
</evidence>
<feature type="domain" description="Major facilitator superfamily (MFS) profile" evidence="7">
    <location>
        <begin position="6"/>
        <end position="394"/>
    </location>
</feature>
<dbReference type="CDD" id="cd17388">
    <property type="entry name" value="MFS_TetA"/>
    <property type="match status" value="1"/>
</dbReference>
<dbReference type="InterPro" id="IPR001958">
    <property type="entry name" value="Tet-R_TetA/multi-R_MdtG-like"/>
</dbReference>
<dbReference type="InterPro" id="IPR011701">
    <property type="entry name" value="MFS"/>
</dbReference>
<dbReference type="OrthoDB" id="9764259at2"/>
<dbReference type="STRING" id="1123360.thalar_00240"/>
<dbReference type="RefSeq" id="WP_021101183.1">
    <property type="nucleotide sequence ID" value="NZ_KE557310.1"/>
</dbReference>
<feature type="transmembrane region" description="Helical" evidence="6">
    <location>
        <begin position="339"/>
        <end position="358"/>
    </location>
</feature>
<gene>
    <name evidence="8" type="ORF">thalar_00240</name>
</gene>
<dbReference type="Pfam" id="PF07690">
    <property type="entry name" value="MFS_1"/>
    <property type="match status" value="1"/>
</dbReference>
<dbReference type="PROSITE" id="PS50850">
    <property type="entry name" value="MFS"/>
    <property type="match status" value="1"/>
</dbReference>
<evidence type="ECO:0000256" key="2">
    <source>
        <dbReference type="ARBA" id="ARBA00022448"/>
    </source>
</evidence>
<feature type="transmembrane region" description="Helical" evidence="6">
    <location>
        <begin position="40"/>
        <end position="65"/>
    </location>
</feature>
<organism evidence="8 9">
    <name type="scientific">Litoreibacter arenae DSM 19593</name>
    <dbReference type="NCBI Taxonomy" id="1123360"/>
    <lineage>
        <taxon>Bacteria</taxon>
        <taxon>Pseudomonadati</taxon>
        <taxon>Pseudomonadota</taxon>
        <taxon>Alphaproteobacteria</taxon>
        <taxon>Rhodobacterales</taxon>
        <taxon>Roseobacteraceae</taxon>
        <taxon>Litoreibacter</taxon>
    </lineage>
</organism>
<dbReference type="SUPFAM" id="SSF103473">
    <property type="entry name" value="MFS general substrate transporter"/>
    <property type="match status" value="1"/>
</dbReference>
<keyword evidence="5 6" id="KW-0472">Membrane</keyword>
<feature type="transmembrane region" description="Helical" evidence="6">
    <location>
        <begin position="135"/>
        <end position="157"/>
    </location>
</feature>
<evidence type="ECO:0000256" key="4">
    <source>
        <dbReference type="ARBA" id="ARBA00022989"/>
    </source>
</evidence>
<feature type="transmembrane region" description="Helical" evidence="6">
    <location>
        <begin position="7"/>
        <end position="28"/>
    </location>
</feature>
<evidence type="ECO:0000313" key="9">
    <source>
        <dbReference type="Proteomes" id="UP000015351"/>
    </source>
</evidence>
<name>S9S643_9RHOB</name>
<evidence type="ECO:0000256" key="3">
    <source>
        <dbReference type="ARBA" id="ARBA00022692"/>
    </source>
</evidence>
<evidence type="ECO:0000256" key="6">
    <source>
        <dbReference type="SAM" id="Phobius"/>
    </source>
</evidence>
<feature type="transmembrane region" description="Helical" evidence="6">
    <location>
        <begin position="306"/>
        <end position="327"/>
    </location>
</feature>
<comment type="subcellular location">
    <subcellularLocation>
        <location evidence="1">Membrane</location>
        <topology evidence="1">Multi-pass membrane protein</topology>
    </subcellularLocation>
</comment>
<dbReference type="InterPro" id="IPR020846">
    <property type="entry name" value="MFS_dom"/>
</dbReference>
<dbReference type="PRINTS" id="PR01035">
    <property type="entry name" value="TCRTETA"/>
</dbReference>
<keyword evidence="3 6" id="KW-0812">Transmembrane</keyword>
<dbReference type="PANTHER" id="PTHR23504">
    <property type="entry name" value="MAJOR FACILITATOR SUPERFAMILY DOMAIN-CONTAINING PROTEIN 10"/>
    <property type="match status" value="1"/>
</dbReference>
<dbReference type="HOGENOM" id="CLU_001265_10_11_5"/>
<dbReference type="PANTHER" id="PTHR23504:SF15">
    <property type="entry name" value="MAJOR FACILITATOR SUPERFAMILY (MFS) PROFILE DOMAIN-CONTAINING PROTEIN"/>
    <property type="match status" value="1"/>
</dbReference>
<keyword evidence="4 6" id="KW-1133">Transmembrane helix</keyword>
<feature type="transmembrane region" description="Helical" evidence="6">
    <location>
        <begin position="370"/>
        <end position="393"/>
    </location>
</feature>
<dbReference type="PATRIC" id="fig|1123360.3.peg.239"/>
<dbReference type="InterPro" id="IPR036259">
    <property type="entry name" value="MFS_trans_sf"/>
</dbReference>
<feature type="transmembrane region" description="Helical" evidence="6">
    <location>
        <begin position="245"/>
        <end position="270"/>
    </location>
</feature>
<protein>
    <submittedName>
        <fullName evidence="8">Tetracycline efflux protein TetA</fullName>
    </submittedName>
</protein>
<evidence type="ECO:0000313" key="8">
    <source>
        <dbReference type="EMBL" id="EPX81684.1"/>
    </source>
</evidence>
<keyword evidence="2" id="KW-0813">Transport</keyword>
<evidence type="ECO:0000256" key="5">
    <source>
        <dbReference type="ARBA" id="ARBA00023136"/>
    </source>
</evidence>
<dbReference type="AlphaFoldDB" id="S9S643"/>
<accession>S9S643</accession>
<keyword evidence="9" id="KW-1185">Reference proteome</keyword>
<dbReference type="EMBL" id="AONI01000005">
    <property type="protein sequence ID" value="EPX81684.1"/>
    <property type="molecule type" value="Genomic_DNA"/>
</dbReference>
<feature type="transmembrane region" description="Helical" evidence="6">
    <location>
        <begin position="163"/>
        <end position="183"/>
    </location>
</feature>
<proteinExistence type="predicted"/>
<reference evidence="9" key="1">
    <citation type="journal article" date="2013" name="Stand. Genomic Sci.">
        <title>Genome sequence of the Litoreibacter arenae type strain (DSM 19593(T)), a member of the Roseobacter clade isolated from sea sand.</title>
        <authorList>
            <person name="Riedel T."/>
            <person name="Fiebig A."/>
            <person name="Petersen J."/>
            <person name="Gronow S."/>
            <person name="Kyrpides N.C."/>
            <person name="Goker M."/>
            <person name="Klenk H.P."/>
        </authorList>
    </citation>
    <scope>NUCLEOTIDE SEQUENCE [LARGE SCALE GENOMIC DNA]</scope>
    <source>
        <strain evidence="9">DSM 19593</strain>
    </source>
</reference>
<sequence>MTRNLPITFILITVLIDAMGIGLILPVMPQLIQDVGQTDISGAAVWGGILSAAFAFMQFMCSPTVGSLSDRFGRRPVLLTSNAAMALDYVLMALAGTIWLLLIGRIIGGVTAATHATANAFMADVSPREKKSQNFGLIGAAFGVGFVLGPVIGGLLAELGPRAPFWAAALLAGGNFVLGYFVLPETVTPERRRPFKWSRANPVGGLQAITALPGLGALLLVYFFYQIANMVYPAIWAYYTAASFGWSPGVIGASLAIYGISMAVTQAVLIRWVIAKLGEAKTVYWGLLYNAGTLAMMAFVSDGRVLLFLTPLAAFGAVVGPALQAVMSGRAADNQQGELLGVMSSINALGMIFAPLVFTRVFSYFTGDDALFFLPGAAFLLAMGLMLVSWAIVARASTRPIGADAP</sequence>
<dbReference type="Gene3D" id="1.20.1250.20">
    <property type="entry name" value="MFS general substrate transporter like domains"/>
    <property type="match status" value="1"/>
</dbReference>